<protein>
    <submittedName>
        <fullName evidence="14">Pyridine nucleotide-disulfide oxidoreductase</fullName>
    </submittedName>
</protein>
<feature type="binding site" evidence="9">
    <location>
        <position position="267"/>
    </location>
    <ligand>
        <name>NAD(+)</name>
        <dbReference type="ChEBI" id="CHEBI:57540"/>
    </ligand>
</feature>
<dbReference type="PANTHER" id="PTHR43014:SF4">
    <property type="entry name" value="PYRIDINE NUCLEOTIDE-DISULFIDE OXIDOREDUCTASE RCLA-RELATED"/>
    <property type="match status" value="1"/>
</dbReference>
<evidence type="ECO:0000256" key="2">
    <source>
        <dbReference type="ARBA" id="ARBA00022630"/>
    </source>
</evidence>
<keyword evidence="15" id="KW-1185">Reference proteome</keyword>
<feature type="binding site" evidence="9">
    <location>
        <begin position="171"/>
        <end position="178"/>
    </location>
    <ligand>
        <name>NAD(+)</name>
        <dbReference type="ChEBI" id="CHEBI:57540"/>
    </ligand>
</feature>
<dbReference type="PRINTS" id="PR00368">
    <property type="entry name" value="FADPNR"/>
</dbReference>
<proteinExistence type="inferred from homology"/>
<dbReference type="SUPFAM" id="SSF55424">
    <property type="entry name" value="FAD/NAD-linked reductases, dimerisation (C-terminal) domain"/>
    <property type="match status" value="1"/>
</dbReference>
<dbReference type="KEGG" id="orz:FNH13_06825"/>
<dbReference type="AlphaFoldDB" id="A0A516GG02"/>
<evidence type="ECO:0000256" key="5">
    <source>
        <dbReference type="ARBA" id="ARBA00023002"/>
    </source>
</evidence>
<keyword evidence="6" id="KW-1015">Disulfide bond</keyword>
<keyword evidence="4" id="KW-0521">NADP</keyword>
<feature type="active site" description="Proton acceptor" evidence="8">
    <location>
        <position position="450"/>
    </location>
</feature>
<accession>A0A516GG02</accession>
<comment type="cofactor">
    <cofactor evidence="9">
        <name>FAD</name>
        <dbReference type="ChEBI" id="CHEBI:57692"/>
    </cofactor>
    <text evidence="9">Binds 1 FAD per subunit.</text>
</comment>
<organism evidence="14 15">
    <name type="scientific">Ornithinimicrobium ciconiae</name>
    <dbReference type="NCBI Taxonomy" id="2594265"/>
    <lineage>
        <taxon>Bacteria</taxon>
        <taxon>Bacillati</taxon>
        <taxon>Actinomycetota</taxon>
        <taxon>Actinomycetes</taxon>
        <taxon>Micrococcales</taxon>
        <taxon>Ornithinimicrobiaceae</taxon>
        <taxon>Ornithinimicrobium</taxon>
    </lineage>
</organism>
<keyword evidence="5 11" id="KW-0560">Oxidoreductase</keyword>
<evidence type="ECO:0000313" key="14">
    <source>
        <dbReference type="EMBL" id="QDO90260.1"/>
    </source>
</evidence>
<dbReference type="PROSITE" id="PS00076">
    <property type="entry name" value="PYRIDINE_REDOX_1"/>
    <property type="match status" value="1"/>
</dbReference>
<gene>
    <name evidence="14" type="ORF">FNH13_06825</name>
</gene>
<dbReference type="PRINTS" id="PR00411">
    <property type="entry name" value="PNDRDTASEI"/>
</dbReference>
<feature type="binding site" evidence="9">
    <location>
        <position position="194"/>
    </location>
    <ligand>
        <name>NAD(+)</name>
        <dbReference type="ChEBI" id="CHEBI:57540"/>
    </ligand>
</feature>
<keyword evidence="7 11" id="KW-0676">Redox-active center</keyword>
<dbReference type="OrthoDB" id="4797035at2"/>
<dbReference type="Pfam" id="PF02852">
    <property type="entry name" value="Pyr_redox_dim"/>
    <property type="match status" value="1"/>
</dbReference>
<dbReference type="GO" id="GO:0003955">
    <property type="term" value="F:NAD(P)H dehydrogenase (quinone) activity"/>
    <property type="evidence" value="ECO:0007669"/>
    <property type="project" value="TreeGrafter"/>
</dbReference>
<dbReference type="SUPFAM" id="SSF51905">
    <property type="entry name" value="FAD/NAD(P)-binding domain"/>
    <property type="match status" value="1"/>
</dbReference>
<evidence type="ECO:0000256" key="6">
    <source>
        <dbReference type="ARBA" id="ARBA00023157"/>
    </source>
</evidence>
<evidence type="ECO:0000259" key="13">
    <source>
        <dbReference type="Pfam" id="PF07992"/>
    </source>
</evidence>
<dbReference type="PIRSF" id="PIRSF000350">
    <property type="entry name" value="Mercury_reductase_MerA"/>
    <property type="match status" value="1"/>
</dbReference>
<evidence type="ECO:0000256" key="4">
    <source>
        <dbReference type="ARBA" id="ARBA00022857"/>
    </source>
</evidence>
<dbReference type="GO" id="GO:0050660">
    <property type="term" value="F:flavin adenine dinucleotide binding"/>
    <property type="evidence" value="ECO:0007669"/>
    <property type="project" value="TreeGrafter"/>
</dbReference>
<comment type="similarity">
    <text evidence="1 11">Belongs to the class-I pyridine nucleotide-disulfide oxidoreductase family.</text>
</comment>
<dbReference type="InterPro" id="IPR001100">
    <property type="entry name" value="Pyr_nuc-diS_OxRdtase"/>
</dbReference>
<dbReference type="Gene3D" id="3.30.390.30">
    <property type="match status" value="1"/>
</dbReference>
<evidence type="ECO:0000256" key="1">
    <source>
        <dbReference type="ARBA" id="ARBA00007532"/>
    </source>
</evidence>
<keyword evidence="9" id="KW-0547">Nucleotide-binding</keyword>
<evidence type="ECO:0000256" key="3">
    <source>
        <dbReference type="ARBA" id="ARBA00022827"/>
    </source>
</evidence>
<evidence type="ECO:0000259" key="12">
    <source>
        <dbReference type="Pfam" id="PF02852"/>
    </source>
</evidence>
<evidence type="ECO:0000256" key="8">
    <source>
        <dbReference type="PIRSR" id="PIRSR000350-2"/>
    </source>
</evidence>
<keyword evidence="2 11" id="KW-0285">Flavoprotein</keyword>
<dbReference type="EMBL" id="CP041616">
    <property type="protein sequence ID" value="QDO90260.1"/>
    <property type="molecule type" value="Genomic_DNA"/>
</dbReference>
<evidence type="ECO:0000256" key="7">
    <source>
        <dbReference type="ARBA" id="ARBA00023284"/>
    </source>
</evidence>
<evidence type="ECO:0000313" key="15">
    <source>
        <dbReference type="Proteomes" id="UP000315395"/>
    </source>
</evidence>
<evidence type="ECO:0000256" key="9">
    <source>
        <dbReference type="PIRSR" id="PIRSR000350-3"/>
    </source>
</evidence>
<reference evidence="14 15" key="1">
    <citation type="submission" date="2019-07" db="EMBL/GenBank/DDBJ databases">
        <title>complete genome sequencing of Ornithinimicrobium sp. H23M54.</title>
        <authorList>
            <person name="Bae J.-W."/>
            <person name="Lee S.-Y."/>
        </authorList>
    </citation>
    <scope>NUCLEOTIDE SEQUENCE [LARGE SCALE GENOMIC DNA]</scope>
    <source>
        <strain evidence="14 15">H23M54</strain>
    </source>
</reference>
<dbReference type="Proteomes" id="UP000315395">
    <property type="component" value="Chromosome"/>
</dbReference>
<feature type="binding site" evidence="9">
    <location>
        <position position="308"/>
    </location>
    <ligand>
        <name>FAD</name>
        <dbReference type="ChEBI" id="CHEBI:57692"/>
    </ligand>
</feature>
<keyword evidence="3 9" id="KW-0274">FAD</keyword>
<dbReference type="InterPro" id="IPR023753">
    <property type="entry name" value="FAD/NAD-binding_dom"/>
</dbReference>
<dbReference type="GO" id="GO:0016668">
    <property type="term" value="F:oxidoreductase activity, acting on a sulfur group of donors, NAD(P) as acceptor"/>
    <property type="evidence" value="ECO:0007669"/>
    <property type="project" value="InterPro"/>
</dbReference>
<dbReference type="InterPro" id="IPR016156">
    <property type="entry name" value="FAD/NAD-linked_Rdtase_dimer_sf"/>
</dbReference>
<evidence type="ECO:0000256" key="11">
    <source>
        <dbReference type="RuleBase" id="RU003691"/>
    </source>
</evidence>
<dbReference type="InterPro" id="IPR004099">
    <property type="entry name" value="Pyr_nucl-diS_OxRdtase_dimer"/>
</dbReference>
<feature type="domain" description="Pyridine nucleotide-disulphide oxidoreductase dimerisation" evidence="12">
    <location>
        <begin position="349"/>
        <end position="459"/>
    </location>
</feature>
<feature type="binding site" evidence="9">
    <location>
        <position position="51"/>
    </location>
    <ligand>
        <name>FAD</name>
        <dbReference type="ChEBI" id="CHEBI:57692"/>
    </ligand>
</feature>
<keyword evidence="9" id="KW-0520">NAD</keyword>
<dbReference type="InterPro" id="IPR036188">
    <property type="entry name" value="FAD/NAD-bd_sf"/>
</dbReference>
<dbReference type="Pfam" id="PF07992">
    <property type="entry name" value="Pyr_redox_2"/>
    <property type="match status" value="1"/>
</dbReference>
<sequence>MHTQILVIGWGKAGKTLAGVLGRAGRSVTLVERSGAMVGGTCINIGCVPTKALVYSAEGRREEDDPTAYFRAAVAGRDTLIDKLNAANRAMLEPVEQVRLVVGGVAEFVGPRQVRVTGGEDELMITADTVIINTGAVPRTLPVPGADGPRVHDSTSLQHVEPFPARLAIVGAGPVALEFASMFAHFGSVVTVLERGERILRGEDADVAASMAEALTDAGVRILTGAQTTAIEDDAAPDAHPTGQRPALTVRTTAGDVTADAVLVAVGRVPATAGLGLDAAGIEVGEGGEVVTDDLLRTSADGVWAVGDVNGGSQQTYVSYDDHRIVLSQLEEPDGDRSGVRSRADRVAVPATIFTTPPLGRVGLSEDQAREQGRSFEVYAKPVAKIAVMPRPKALGETHGLIKLVVDTDTDEVLGAALHTVDAQEMINLVALAMRTGTTRDQLLDGIWTHPSTTEALNEVLASPRD</sequence>
<feature type="domain" description="FAD/NAD(P)-binding" evidence="13">
    <location>
        <begin position="4"/>
        <end position="320"/>
    </location>
</feature>
<name>A0A516GG02_9MICO</name>
<feature type="disulfide bond" description="Redox-active" evidence="10">
    <location>
        <begin position="42"/>
        <end position="47"/>
    </location>
</feature>
<dbReference type="PANTHER" id="PTHR43014">
    <property type="entry name" value="MERCURIC REDUCTASE"/>
    <property type="match status" value="1"/>
</dbReference>
<dbReference type="InterPro" id="IPR012999">
    <property type="entry name" value="Pyr_OxRdtase_I_AS"/>
</dbReference>
<evidence type="ECO:0000256" key="10">
    <source>
        <dbReference type="PIRSR" id="PIRSR000350-4"/>
    </source>
</evidence>
<dbReference type="Gene3D" id="3.50.50.60">
    <property type="entry name" value="FAD/NAD(P)-binding domain"/>
    <property type="match status" value="2"/>
</dbReference>